<gene>
    <name evidence="5" type="ORF">EOD41_16145</name>
</gene>
<dbReference type="Proteomes" id="UP000282759">
    <property type="component" value="Unassembled WGS sequence"/>
</dbReference>
<sequence>MFRYTYRLNTFASVKFYIKNMVCARCKMAVAAVLEKAGIKATSVELGEVEVQGEPSAQQIEKLSENLKTLGFEIIDDRKSKMIEKVKNAIVTLIHHSEEQQNLNLSDYITQQVNYDYTYLSNLFSEVEGTTIEKYFIAQKIEKVKELLRYDELTLSEIAYKLGYSSVAYLSNQFKKQTGLTPTFFKAQKQNHRINIEDL</sequence>
<dbReference type="SUPFAM" id="SSF55008">
    <property type="entry name" value="HMA, heavy metal-associated domain"/>
    <property type="match status" value="1"/>
</dbReference>
<evidence type="ECO:0000259" key="4">
    <source>
        <dbReference type="PROSITE" id="PS01124"/>
    </source>
</evidence>
<dbReference type="GO" id="GO:0043565">
    <property type="term" value="F:sequence-specific DNA binding"/>
    <property type="evidence" value="ECO:0007669"/>
    <property type="project" value="InterPro"/>
</dbReference>
<dbReference type="SMART" id="SM00342">
    <property type="entry name" value="HTH_ARAC"/>
    <property type="match status" value="1"/>
</dbReference>
<evidence type="ECO:0000256" key="1">
    <source>
        <dbReference type="ARBA" id="ARBA00023015"/>
    </source>
</evidence>
<dbReference type="Pfam" id="PF12833">
    <property type="entry name" value="HTH_18"/>
    <property type="match status" value="1"/>
</dbReference>
<dbReference type="InterPro" id="IPR036163">
    <property type="entry name" value="HMA_dom_sf"/>
</dbReference>
<keyword evidence="2" id="KW-0238">DNA-binding</keyword>
<feature type="domain" description="HTH araC/xylS-type" evidence="4">
    <location>
        <begin position="88"/>
        <end position="188"/>
    </location>
</feature>
<dbReference type="InterPro" id="IPR009057">
    <property type="entry name" value="Homeodomain-like_sf"/>
</dbReference>
<dbReference type="PANTHER" id="PTHR43280">
    <property type="entry name" value="ARAC-FAMILY TRANSCRIPTIONAL REGULATOR"/>
    <property type="match status" value="1"/>
</dbReference>
<dbReference type="GO" id="GO:0003700">
    <property type="term" value="F:DNA-binding transcription factor activity"/>
    <property type="evidence" value="ECO:0007669"/>
    <property type="project" value="InterPro"/>
</dbReference>
<proteinExistence type="predicted"/>
<evidence type="ECO:0000256" key="3">
    <source>
        <dbReference type="ARBA" id="ARBA00023163"/>
    </source>
</evidence>
<name>A0A3S2Y1F1_9SPHI</name>
<dbReference type="EMBL" id="SACK01000008">
    <property type="protein sequence ID" value="RVT98327.1"/>
    <property type="molecule type" value="Genomic_DNA"/>
</dbReference>
<protein>
    <submittedName>
        <fullName evidence="5">Helix-turn-helix domain-containing protein</fullName>
    </submittedName>
</protein>
<reference evidence="5 6" key="1">
    <citation type="submission" date="2019-01" db="EMBL/GenBank/DDBJ databases">
        <authorList>
            <person name="Chen W.-M."/>
        </authorList>
    </citation>
    <scope>NUCLEOTIDE SEQUENCE [LARGE SCALE GENOMIC DNA]</scope>
    <source>
        <strain evidence="5 6">YBJ-36</strain>
    </source>
</reference>
<evidence type="ECO:0000313" key="6">
    <source>
        <dbReference type="Proteomes" id="UP000282759"/>
    </source>
</evidence>
<evidence type="ECO:0000313" key="5">
    <source>
        <dbReference type="EMBL" id="RVT98327.1"/>
    </source>
</evidence>
<dbReference type="PROSITE" id="PS00041">
    <property type="entry name" value="HTH_ARAC_FAMILY_1"/>
    <property type="match status" value="1"/>
</dbReference>
<dbReference type="PANTHER" id="PTHR43280:SF2">
    <property type="entry name" value="HTH-TYPE TRANSCRIPTIONAL REGULATOR EXSA"/>
    <property type="match status" value="1"/>
</dbReference>
<dbReference type="PROSITE" id="PS01124">
    <property type="entry name" value="HTH_ARAC_FAMILY_2"/>
    <property type="match status" value="1"/>
</dbReference>
<dbReference type="OrthoDB" id="952277at2"/>
<dbReference type="SUPFAM" id="SSF46689">
    <property type="entry name" value="Homeodomain-like"/>
    <property type="match status" value="1"/>
</dbReference>
<dbReference type="Gene3D" id="1.10.10.60">
    <property type="entry name" value="Homeodomain-like"/>
    <property type="match status" value="1"/>
</dbReference>
<dbReference type="InterPro" id="IPR018062">
    <property type="entry name" value="HTH_AraC-typ_CS"/>
</dbReference>
<organism evidence="5 6">
    <name type="scientific">Mucilaginibacter limnophilus</name>
    <dbReference type="NCBI Taxonomy" id="1932778"/>
    <lineage>
        <taxon>Bacteria</taxon>
        <taxon>Pseudomonadati</taxon>
        <taxon>Bacteroidota</taxon>
        <taxon>Sphingobacteriia</taxon>
        <taxon>Sphingobacteriales</taxon>
        <taxon>Sphingobacteriaceae</taxon>
        <taxon>Mucilaginibacter</taxon>
    </lineage>
</organism>
<comment type="caution">
    <text evidence="5">The sequence shown here is derived from an EMBL/GenBank/DDBJ whole genome shotgun (WGS) entry which is preliminary data.</text>
</comment>
<dbReference type="InterPro" id="IPR018060">
    <property type="entry name" value="HTH_AraC"/>
</dbReference>
<evidence type="ECO:0000256" key="2">
    <source>
        <dbReference type="ARBA" id="ARBA00023125"/>
    </source>
</evidence>
<dbReference type="GO" id="GO:0046872">
    <property type="term" value="F:metal ion binding"/>
    <property type="evidence" value="ECO:0007669"/>
    <property type="project" value="InterPro"/>
</dbReference>
<dbReference type="AlphaFoldDB" id="A0A3S2Y1F1"/>
<keyword evidence="6" id="KW-1185">Reference proteome</keyword>
<accession>A0A3S2Y1F1</accession>
<keyword evidence="3" id="KW-0804">Transcription</keyword>
<dbReference type="Gene3D" id="3.30.70.100">
    <property type="match status" value="1"/>
</dbReference>
<keyword evidence="1" id="KW-0805">Transcription regulation</keyword>